<name>A0AB72Z6W6_LISIO</name>
<comment type="caution">
    <text evidence="1">The sequence shown here is derived from an EMBL/GenBank/DDBJ whole genome shotgun (WGS) entry which is preliminary data.</text>
</comment>
<evidence type="ECO:0000313" key="2">
    <source>
        <dbReference type="Proteomes" id="UP000003597"/>
    </source>
</evidence>
<dbReference type="EMBL" id="AGCN01000041">
    <property type="protein sequence ID" value="EHN60298.1"/>
    <property type="molecule type" value="Genomic_DNA"/>
</dbReference>
<dbReference type="RefSeq" id="WP_003772617.1">
    <property type="nucleotide sequence ID" value="NZ_JH556650.1"/>
</dbReference>
<organism evidence="1 2">
    <name type="scientific">Listeria innocua ATCC 33091</name>
    <dbReference type="NCBI Taxonomy" id="1002366"/>
    <lineage>
        <taxon>Bacteria</taxon>
        <taxon>Bacillati</taxon>
        <taxon>Bacillota</taxon>
        <taxon>Bacilli</taxon>
        <taxon>Bacillales</taxon>
        <taxon>Listeriaceae</taxon>
        <taxon>Listeria</taxon>
    </lineage>
</organism>
<proteinExistence type="predicted"/>
<protein>
    <recommendedName>
        <fullName evidence="3">Crp/Fnr family transcriptional regulator</fullName>
    </recommendedName>
</protein>
<keyword evidence="2" id="KW-1185">Reference proteome</keyword>
<dbReference type="Proteomes" id="UP000003597">
    <property type="component" value="Unassembled WGS sequence"/>
</dbReference>
<evidence type="ECO:0000313" key="1">
    <source>
        <dbReference type="EMBL" id="EHN60298.1"/>
    </source>
</evidence>
<evidence type="ECO:0008006" key="3">
    <source>
        <dbReference type="Google" id="ProtNLM"/>
    </source>
</evidence>
<reference evidence="1 2" key="1">
    <citation type="submission" date="2011-08" db="EMBL/GenBank/DDBJ databases">
        <authorList>
            <person name="Weinstock G."/>
            <person name="Sodergren E."/>
            <person name="Clifton S."/>
            <person name="Fulton L."/>
            <person name="Fulton B."/>
            <person name="Courtney L."/>
            <person name="Fronick C."/>
            <person name="Harrison M."/>
            <person name="Strong C."/>
            <person name="Farmer C."/>
            <person name="Delahaunty K."/>
            <person name="Markovic C."/>
            <person name="Hall O."/>
            <person name="Minx P."/>
            <person name="Tomlinson C."/>
            <person name="Mitreva M."/>
            <person name="Hou S."/>
            <person name="Chen J."/>
            <person name="Wollam A."/>
            <person name="Pepin K.H."/>
            <person name="Johnson M."/>
            <person name="Bhonagiri V."/>
            <person name="Zhang X."/>
            <person name="Suruliraj S."/>
            <person name="Warren W."/>
            <person name="Chinwalla A."/>
            <person name="Mardis E.R."/>
            <person name="Wilson R.K."/>
        </authorList>
    </citation>
    <scope>NUCLEOTIDE SEQUENCE [LARGE SCALE GENOMIC DNA]</scope>
    <source>
        <strain evidence="1 2">ATCC 33091</strain>
    </source>
</reference>
<dbReference type="GeneID" id="93233577"/>
<dbReference type="AlphaFoldDB" id="A0AB72Z6W6"/>
<dbReference type="InterPro" id="IPR014710">
    <property type="entry name" value="RmlC-like_jellyroll"/>
</dbReference>
<gene>
    <name evidence="1" type="ORF">HMPREF0557_02629</name>
</gene>
<sequence>MTFLEFHQLISQDSLIYSWIRKNFSFVHQELEAGKELKMQHEQLIIMEKGLLIQKSEEDKKLTFQRVFADQRIIFTTGGSLTLGALEDTVYSVIPTDELFEKLDEHQLLPNFFLQIAEDFEVSIEWQRKLMSAYPEERVRMVLRKVIERYKLDPVHNPVFPRWLKIYVLAKFAKCSVSTTSMIVNDLAEKGEINVKMTPWILMQDSPAYCVS</sequence>
<dbReference type="Gene3D" id="2.60.120.10">
    <property type="entry name" value="Jelly Rolls"/>
    <property type="match status" value="1"/>
</dbReference>
<accession>A0AB72Z6W6</accession>